<accession>A0A412DNV8</accession>
<comment type="caution">
    <text evidence="1">The sequence shown here is derived from an EMBL/GenBank/DDBJ whole genome shotgun (WGS) entry which is preliminary data.</text>
</comment>
<dbReference type="EMBL" id="QRTW01000012">
    <property type="protein sequence ID" value="RGR13931.1"/>
    <property type="molecule type" value="Genomic_DNA"/>
</dbReference>
<evidence type="ECO:0000313" key="1">
    <source>
        <dbReference type="EMBL" id="RGR13931.1"/>
    </source>
</evidence>
<sequence>MKILFSTGHPAQVHNFKIVKNILESHGHKVVWAASKKDISDYLLKKYNIKYTELKRPSKSFLSKIYVLIVNTWITFNLIRKERVDFVVSRINPGVVLAAWLSGKQQIVLTDTEAAGFYDAFFSKFTNSLLTASSFEKQIRNNQIRYKANIELFYLHPNYFKPMPDDAYKLLKLEKGTPYVIVRFVSWQAFHDKGHEGISLENRLIAVQKMAKYAKVYITAEGNSLPVELEKYRIKIPLEKIHIVLNEAVLFFGEGASMASESAILGTPAIYVNDLWAGYTNEEEKYGLLYSFKTDADSQKAAILKAIELLKDKKSKSQTVEKRKKFLQDHIDPATFLVWFIENYPESKKIMKENPDYQYNFK</sequence>
<dbReference type="Gene3D" id="3.40.50.2000">
    <property type="entry name" value="Glycogen Phosphorylase B"/>
    <property type="match status" value="1"/>
</dbReference>
<dbReference type="SUPFAM" id="SSF53756">
    <property type="entry name" value="UDP-Glycosyltransferase/glycogen phosphorylase"/>
    <property type="match status" value="1"/>
</dbReference>
<dbReference type="PANTHER" id="PTHR39662:SF1">
    <property type="entry name" value="DUF354 DOMAIN-CONTAINING PROTEIN"/>
    <property type="match status" value="1"/>
</dbReference>
<evidence type="ECO:0000313" key="2">
    <source>
        <dbReference type="Proteomes" id="UP000283310"/>
    </source>
</evidence>
<reference evidence="1 2" key="1">
    <citation type="submission" date="2018-08" db="EMBL/GenBank/DDBJ databases">
        <title>A genome reference for cultivated species of the human gut microbiota.</title>
        <authorList>
            <person name="Zou Y."/>
            <person name="Xue W."/>
            <person name="Luo G."/>
        </authorList>
    </citation>
    <scope>NUCLEOTIDE SEQUENCE [LARGE SCALE GENOMIC DNA]</scope>
    <source>
        <strain evidence="1 2">AF26-20BH</strain>
    </source>
</reference>
<gene>
    <name evidence="1" type="ORF">DWY65_08500</name>
</gene>
<proteinExistence type="predicted"/>
<dbReference type="Proteomes" id="UP000283310">
    <property type="component" value="Unassembled WGS sequence"/>
</dbReference>
<protein>
    <recommendedName>
        <fullName evidence="3">DUF354 domain-containing protein</fullName>
    </recommendedName>
</protein>
<evidence type="ECO:0008006" key="3">
    <source>
        <dbReference type="Google" id="ProtNLM"/>
    </source>
</evidence>
<name>A0A412DNV8_BACSE</name>
<organism evidence="1 2">
    <name type="scientific">Bacteroides stercoris</name>
    <dbReference type="NCBI Taxonomy" id="46506"/>
    <lineage>
        <taxon>Bacteria</taxon>
        <taxon>Pseudomonadati</taxon>
        <taxon>Bacteroidota</taxon>
        <taxon>Bacteroidia</taxon>
        <taxon>Bacteroidales</taxon>
        <taxon>Bacteroidaceae</taxon>
        <taxon>Bacteroides</taxon>
    </lineage>
</organism>
<dbReference type="InterPro" id="IPR007152">
    <property type="entry name" value="DUF354"/>
</dbReference>
<dbReference type="AlphaFoldDB" id="A0A412DNV8"/>
<dbReference type="PIRSF" id="PIRSF005357">
    <property type="entry name" value="UCP005357"/>
    <property type="match status" value="1"/>
</dbReference>
<dbReference type="PANTHER" id="PTHR39662">
    <property type="entry name" value="DUF354 DOMAIN-CONTAINING PROTEIN-RELATED"/>
    <property type="match status" value="1"/>
</dbReference>
<dbReference type="RefSeq" id="WP_117903656.1">
    <property type="nucleotide sequence ID" value="NZ_JADNPL010000010.1"/>
</dbReference>